<feature type="repeat" description="TPR" evidence="1">
    <location>
        <begin position="32"/>
        <end position="65"/>
    </location>
</feature>
<keyword evidence="2" id="KW-0732">Signal</keyword>
<dbReference type="InterPro" id="IPR011990">
    <property type="entry name" value="TPR-like_helical_dom_sf"/>
</dbReference>
<proteinExistence type="predicted"/>
<dbReference type="InterPro" id="IPR019734">
    <property type="entry name" value="TPR_rpt"/>
</dbReference>
<dbReference type="InterPro" id="IPR013360">
    <property type="entry name" value="Pilus_4_PilW"/>
</dbReference>
<feature type="chain" id="PRO_5046880635" evidence="2">
    <location>
        <begin position="21"/>
        <end position="191"/>
    </location>
</feature>
<dbReference type="PROSITE" id="PS50005">
    <property type="entry name" value="TPR"/>
    <property type="match status" value="2"/>
</dbReference>
<organism evidence="3 4">
    <name type="scientific">Neisseria lisongii</name>
    <dbReference type="NCBI Taxonomy" id="2912188"/>
    <lineage>
        <taxon>Bacteria</taxon>
        <taxon>Pseudomonadati</taxon>
        <taxon>Pseudomonadota</taxon>
        <taxon>Betaproteobacteria</taxon>
        <taxon>Neisseriales</taxon>
        <taxon>Neisseriaceae</taxon>
        <taxon>Neisseria</taxon>
    </lineage>
</organism>
<dbReference type="RefSeq" id="WP_237090530.1">
    <property type="nucleotide sequence ID" value="NZ_CP116766.1"/>
</dbReference>
<dbReference type="SMART" id="SM00028">
    <property type="entry name" value="TPR"/>
    <property type="match status" value="3"/>
</dbReference>
<keyword evidence="4" id="KW-1185">Reference proteome</keyword>
<dbReference type="PROSITE" id="PS51257">
    <property type="entry name" value="PROKAR_LIPOPROTEIN"/>
    <property type="match status" value="1"/>
</dbReference>
<dbReference type="Gene3D" id="1.25.40.10">
    <property type="entry name" value="Tetratricopeptide repeat domain"/>
    <property type="match status" value="1"/>
</dbReference>
<accession>A0ABY7RL78</accession>
<evidence type="ECO:0000256" key="2">
    <source>
        <dbReference type="SAM" id="SignalP"/>
    </source>
</evidence>
<dbReference type="SUPFAM" id="SSF48452">
    <property type="entry name" value="TPR-like"/>
    <property type="match status" value="1"/>
</dbReference>
<evidence type="ECO:0000256" key="1">
    <source>
        <dbReference type="PROSITE-ProRule" id="PRU00339"/>
    </source>
</evidence>
<keyword evidence="1" id="KW-0802">TPR repeat</keyword>
<dbReference type="NCBIfam" id="TIGR02521">
    <property type="entry name" value="type_IV_pilW"/>
    <property type="match status" value="1"/>
</dbReference>
<dbReference type="Pfam" id="PF13181">
    <property type="entry name" value="TPR_8"/>
    <property type="match status" value="2"/>
</dbReference>
<dbReference type="PANTHER" id="PTHR12558">
    <property type="entry name" value="CELL DIVISION CYCLE 16,23,27"/>
    <property type="match status" value="1"/>
</dbReference>
<feature type="repeat" description="TPR" evidence="1">
    <location>
        <begin position="66"/>
        <end position="99"/>
    </location>
</feature>
<protein>
    <submittedName>
        <fullName evidence="3">Type IV pilus biogenesis/stability protein PilW</fullName>
    </submittedName>
</protein>
<reference evidence="3 4" key="1">
    <citation type="submission" date="2023-01" db="EMBL/GenBank/DDBJ databases">
        <authorList>
            <person name="Yang C."/>
        </authorList>
    </citation>
    <scope>NUCLEOTIDE SEQUENCE [LARGE SCALE GENOMIC DNA]</scope>
    <source>
        <strain evidence="3 4">ZJ106</strain>
    </source>
</reference>
<name>A0ABY7RL78_9NEIS</name>
<sequence>MKGGKWLWAVLLLAGCAAMSGVNVSERDARMADIKTRLALAYMNAGDYRNATDNIEAAVRFDRNSSTAWLVRAQIYQYLNLNNKAQESFDRALALQPNSAEINNNYGWFVCNSLNRPEAALPHFNKALADPTYPTPHIAYLNKGICSGRMGLAAEAEQALKQALALRPDFAAAQAALLQIQTASEHGAERK</sequence>
<feature type="signal peptide" evidence="2">
    <location>
        <begin position="1"/>
        <end position="20"/>
    </location>
</feature>
<dbReference type="PANTHER" id="PTHR12558:SF13">
    <property type="entry name" value="CELL DIVISION CYCLE PROTEIN 27 HOMOLOG"/>
    <property type="match status" value="1"/>
</dbReference>
<gene>
    <name evidence="3" type="primary">pilW</name>
    <name evidence="3" type="ORF">PJU73_04590</name>
</gene>
<dbReference type="Proteomes" id="UP001221268">
    <property type="component" value="Chromosome"/>
</dbReference>
<evidence type="ECO:0000313" key="3">
    <source>
        <dbReference type="EMBL" id="WCL72379.1"/>
    </source>
</evidence>
<dbReference type="Pfam" id="PF13432">
    <property type="entry name" value="TPR_16"/>
    <property type="match status" value="1"/>
</dbReference>
<dbReference type="EMBL" id="CP116766">
    <property type="protein sequence ID" value="WCL72379.1"/>
    <property type="molecule type" value="Genomic_DNA"/>
</dbReference>
<evidence type="ECO:0000313" key="4">
    <source>
        <dbReference type="Proteomes" id="UP001221268"/>
    </source>
</evidence>